<proteinExistence type="predicted"/>
<evidence type="ECO:0000256" key="1">
    <source>
        <dbReference type="SAM" id="MobiDB-lite"/>
    </source>
</evidence>
<sequence length="153" mass="16745">MAEQFVGSGWSFPLRIGPTGGIALVSGEREIEEAMQLVLATAPGERPMRPEFGCAIHDLVFAPVNEQTAGRIQHEVYTSLDRWEPRIEVHEVDVTAGEDRSVLHIDVRYSIRGTNNPRSLVFPFYVIPSHDEPDLPDGGTGPAGLPGSPESDR</sequence>
<keyword evidence="4" id="KW-1185">Reference proteome</keyword>
<dbReference type="PANTHER" id="PTHR35862:SF1">
    <property type="entry name" value="FELS-2 PROPHAGE PROTEIN"/>
    <property type="match status" value="1"/>
</dbReference>
<evidence type="ECO:0000259" key="2">
    <source>
        <dbReference type="Pfam" id="PF04965"/>
    </source>
</evidence>
<protein>
    <submittedName>
        <fullName evidence="3">GPW/gp25 family protein</fullName>
    </submittedName>
</protein>
<dbReference type="Proteomes" id="UP001614264">
    <property type="component" value="Unassembled WGS sequence"/>
</dbReference>
<gene>
    <name evidence="3" type="ORF">AB4829_30850</name>
</gene>
<organism evidence="3 4">
    <name type="scientific">Streptomyces salinarius</name>
    <dbReference type="NCBI Taxonomy" id="2762598"/>
    <lineage>
        <taxon>Bacteria</taxon>
        <taxon>Bacillati</taxon>
        <taxon>Actinomycetota</taxon>
        <taxon>Actinomycetes</taxon>
        <taxon>Kitasatosporales</taxon>
        <taxon>Streptomycetaceae</taxon>
        <taxon>Streptomyces</taxon>
    </lineage>
</organism>
<dbReference type="InterPro" id="IPR052726">
    <property type="entry name" value="Phage_Baseplate_Hub"/>
</dbReference>
<feature type="domain" description="IraD/Gp25-like" evidence="2">
    <location>
        <begin position="26"/>
        <end position="115"/>
    </location>
</feature>
<dbReference type="SUPFAM" id="SSF160719">
    <property type="entry name" value="gpW/gp25-like"/>
    <property type="match status" value="1"/>
</dbReference>
<name>A0ABW8BKH9_9ACTN</name>
<dbReference type="EMBL" id="JBITPR010000057">
    <property type="protein sequence ID" value="MFI7874977.1"/>
    <property type="molecule type" value="Genomic_DNA"/>
</dbReference>
<dbReference type="PANTHER" id="PTHR35862">
    <property type="entry name" value="FELS-2 PROPHAGE PROTEIN"/>
    <property type="match status" value="1"/>
</dbReference>
<accession>A0ABW8BKH9</accession>
<dbReference type="InterPro" id="IPR007048">
    <property type="entry name" value="IraD/Gp25-like"/>
</dbReference>
<evidence type="ECO:0000313" key="3">
    <source>
        <dbReference type="EMBL" id="MFI7874977.1"/>
    </source>
</evidence>
<evidence type="ECO:0000313" key="4">
    <source>
        <dbReference type="Proteomes" id="UP001614264"/>
    </source>
</evidence>
<comment type="caution">
    <text evidence="3">The sequence shown here is derived from an EMBL/GenBank/DDBJ whole genome shotgun (WGS) entry which is preliminary data.</text>
</comment>
<feature type="region of interest" description="Disordered" evidence="1">
    <location>
        <begin position="132"/>
        <end position="153"/>
    </location>
</feature>
<dbReference type="RefSeq" id="WP_165285635.1">
    <property type="nucleotide sequence ID" value="NZ_JBITPR010000057.1"/>
</dbReference>
<dbReference type="Pfam" id="PF04965">
    <property type="entry name" value="GPW_gp25"/>
    <property type="match status" value="1"/>
</dbReference>
<dbReference type="Gene3D" id="3.10.450.40">
    <property type="match status" value="1"/>
</dbReference>
<reference evidence="3 4" key="1">
    <citation type="submission" date="2024-07" db="EMBL/GenBank/DDBJ databases">
        <title>Whole genome sequencing of Prodigiosin pigment-producing Streptomyces salinarius isolated from rhizosphere soil of Arachis hypogaea.</title>
        <authorList>
            <person name="Vidhya A."/>
            <person name="Ramya S."/>
        </authorList>
    </citation>
    <scope>NUCLEOTIDE SEQUENCE [LARGE SCALE GENOMIC DNA]</scope>
    <source>
        <strain evidence="3 4">VRMG2420</strain>
    </source>
</reference>